<feature type="region of interest" description="Disordered" evidence="13">
    <location>
        <begin position="182"/>
        <end position="281"/>
    </location>
</feature>
<feature type="region of interest" description="Disordered" evidence="13">
    <location>
        <begin position="322"/>
        <end position="390"/>
    </location>
</feature>
<dbReference type="PROSITE" id="PS00108">
    <property type="entry name" value="PROTEIN_KINASE_ST"/>
    <property type="match status" value="1"/>
</dbReference>
<dbReference type="AlphaFoldDB" id="A0A1E4TTY0"/>
<evidence type="ECO:0000256" key="4">
    <source>
        <dbReference type="ARBA" id="ARBA00022490"/>
    </source>
</evidence>
<dbReference type="SMART" id="SM00285">
    <property type="entry name" value="PBD"/>
    <property type="match status" value="1"/>
</dbReference>
<gene>
    <name evidence="15" type="ORF">PACTADRAFT_49946</name>
</gene>
<feature type="compositionally biased region" description="Polar residues" evidence="13">
    <location>
        <begin position="612"/>
        <end position="629"/>
    </location>
</feature>
<keyword evidence="8" id="KW-0418">Kinase</keyword>
<comment type="subcellular location">
    <subcellularLocation>
        <location evidence="1">Cytoplasm</location>
    </subcellularLocation>
</comment>
<comment type="catalytic activity">
    <reaction evidence="10">
        <text>L-threonyl-[protein] + ATP = O-phospho-L-threonyl-[protein] + ADP + H(+)</text>
        <dbReference type="Rhea" id="RHEA:46608"/>
        <dbReference type="Rhea" id="RHEA-COMP:11060"/>
        <dbReference type="Rhea" id="RHEA-COMP:11605"/>
        <dbReference type="ChEBI" id="CHEBI:15378"/>
        <dbReference type="ChEBI" id="CHEBI:30013"/>
        <dbReference type="ChEBI" id="CHEBI:30616"/>
        <dbReference type="ChEBI" id="CHEBI:61977"/>
        <dbReference type="ChEBI" id="CHEBI:456216"/>
        <dbReference type="EC" id="2.7.11.1"/>
    </reaction>
</comment>
<feature type="compositionally biased region" description="Acidic residues" evidence="13">
    <location>
        <begin position="1167"/>
        <end position="1193"/>
    </location>
</feature>
<evidence type="ECO:0000256" key="2">
    <source>
        <dbReference type="ARBA" id="ARBA00008874"/>
    </source>
</evidence>
<feature type="compositionally biased region" description="Polar residues" evidence="13">
    <location>
        <begin position="26"/>
        <end position="43"/>
    </location>
</feature>
<organism evidence="15 16">
    <name type="scientific">Pachysolen tannophilus NRRL Y-2460</name>
    <dbReference type="NCBI Taxonomy" id="669874"/>
    <lineage>
        <taxon>Eukaryota</taxon>
        <taxon>Fungi</taxon>
        <taxon>Dikarya</taxon>
        <taxon>Ascomycota</taxon>
        <taxon>Saccharomycotina</taxon>
        <taxon>Pichiomycetes</taxon>
        <taxon>Pachysolenaceae</taxon>
        <taxon>Pachysolen</taxon>
    </lineage>
</organism>
<dbReference type="PANTHER" id="PTHR45832:SF22">
    <property type="entry name" value="SERINE_THREONINE-PROTEIN KINASE SAMKA-RELATED"/>
    <property type="match status" value="1"/>
</dbReference>
<evidence type="ECO:0000256" key="13">
    <source>
        <dbReference type="SAM" id="MobiDB-lite"/>
    </source>
</evidence>
<feature type="compositionally biased region" description="Polar residues" evidence="13">
    <location>
        <begin position="636"/>
        <end position="646"/>
    </location>
</feature>
<feature type="compositionally biased region" description="Polar residues" evidence="13">
    <location>
        <begin position="724"/>
        <end position="768"/>
    </location>
</feature>
<dbReference type="InterPro" id="IPR017441">
    <property type="entry name" value="Protein_kinase_ATP_BS"/>
</dbReference>
<feature type="compositionally biased region" description="Polar residues" evidence="13">
    <location>
        <begin position="423"/>
        <end position="446"/>
    </location>
</feature>
<dbReference type="InterPro" id="IPR033923">
    <property type="entry name" value="PAK_BD"/>
</dbReference>
<evidence type="ECO:0000259" key="14">
    <source>
        <dbReference type="PROSITE" id="PS50011"/>
    </source>
</evidence>
<dbReference type="PANTHER" id="PTHR45832">
    <property type="entry name" value="SERINE/THREONINE-PROTEIN KINASE SAMKA-RELATED-RELATED"/>
    <property type="match status" value="1"/>
</dbReference>
<dbReference type="CDD" id="cd01093">
    <property type="entry name" value="CRIB_PAK_like"/>
    <property type="match status" value="1"/>
</dbReference>
<dbReference type="PROSITE" id="PS00107">
    <property type="entry name" value="PROTEIN_KINASE_ATP"/>
    <property type="match status" value="1"/>
</dbReference>
<evidence type="ECO:0000256" key="11">
    <source>
        <dbReference type="ARBA" id="ARBA00048679"/>
    </source>
</evidence>
<dbReference type="CDD" id="cd06614">
    <property type="entry name" value="STKc_PAK"/>
    <property type="match status" value="1"/>
</dbReference>
<keyword evidence="6" id="KW-0808">Transferase</keyword>
<evidence type="ECO:0000313" key="16">
    <source>
        <dbReference type="Proteomes" id="UP000094236"/>
    </source>
</evidence>
<dbReference type="InterPro" id="IPR036936">
    <property type="entry name" value="CRIB_dom_sf"/>
</dbReference>
<evidence type="ECO:0000256" key="5">
    <source>
        <dbReference type="ARBA" id="ARBA00022527"/>
    </source>
</evidence>
<dbReference type="InterPro" id="IPR051931">
    <property type="entry name" value="PAK3-like"/>
</dbReference>
<evidence type="ECO:0000256" key="9">
    <source>
        <dbReference type="ARBA" id="ARBA00022840"/>
    </source>
</evidence>
<feature type="compositionally biased region" description="Low complexity" evidence="13">
    <location>
        <begin position="698"/>
        <end position="714"/>
    </location>
</feature>
<dbReference type="STRING" id="669874.A0A1E4TTY0"/>
<evidence type="ECO:0000256" key="1">
    <source>
        <dbReference type="ARBA" id="ARBA00004496"/>
    </source>
</evidence>
<dbReference type="GO" id="GO:0005524">
    <property type="term" value="F:ATP binding"/>
    <property type="evidence" value="ECO:0007669"/>
    <property type="project" value="UniProtKB-UniRule"/>
</dbReference>
<dbReference type="GO" id="GO:0000165">
    <property type="term" value="P:MAPK cascade"/>
    <property type="evidence" value="ECO:0007669"/>
    <property type="project" value="UniProtKB-ARBA"/>
</dbReference>
<dbReference type="EC" id="2.7.11.1" evidence="3"/>
<dbReference type="Proteomes" id="UP000094236">
    <property type="component" value="Unassembled WGS sequence"/>
</dbReference>
<sequence length="1193" mass="130995">MSSAITNQNNENINSEGNDATADLGSKNNIDPQSKTTVVSPTSLPRFRGTLHVNALTSRENELINNLKYSELLGNKVNEISQSEDGEEDGLISPAEERHRSKTLDPSKLENTDDFLESSGVDDENLSTDLENSTNLEQDSLRFSGEDEEEEEEFFAEENDISLGTANQAEFVSSKVSSHSVKVSNSSNDIRPFLNSNHTSATSATPNSTAPTGAPAGDTTPDDTTTAAVAITTTNTTDNTTTTIHGNASPSLSEEKNKAGPISRNSNANSYTYPRDSSHSGQVNQIIDSFLQSSSNNSSTDNITDSISIPSQNIEGANRSLNNENAEEEQSEQDVEEEPVNAHNGTPEPEADLSNNTIETTVVPKSPYAEKNSKTRNSSAASSTMSTDSQIPVTPYLQQIQEFGNNNTSSTTKNSLSNNSITASAGASTPNKSGYASPINLKNSGYHSPKAQLPTSQNNLTVNNNNFSNNSVNGSSMKKRRSGSKVRGVFSNLVQSMKSGSSNASDTKRESPKISTPYDAKLVRHVGIDKQTGRFTGLPDEWVSILSASGISKMEQEENPEAVMTAFKFYKDVYNNETPDDVAFHKMDNVKTNERISIKTPLNQTGEFSALSSNTENITGNDHLTSDFQSAPYKSPSLNLQKSQNSPKHEDLKSPYRYTDTNASDSFIPSRPPPKPPASSKAPSPRVPAVLSSPPTMSAAPQQPQPIQQSPSSIFGSISRKISVRSNSSHQRQTPSTVSSQVYQQNSQKGNNIQLSSPHQLSSNQNLKPSRPPPPVPSKSNESEKVLLRQQQQQQQQLPERIPPPHEFERSVHAPPPIPKNDNKPVRDSKQAALIAARRREEKKKKDQLIYAKLTTICTLGDPSRVYRNFVKIGQGASGGVYTAYEVGTNKCVAIKQMNLEQQPKKELIINEILVMKGSRHKNIVNFIDSYLLKKDLWVIMEYMEGGSLTDIVTHSVMSEKQIGVVCRETLEGLKFLHSKGIIHRDIKSDNILLSMDGNIKITDFGFCAQIKEYNLKRTTMVGTPYWMAPEVVSKKEYGPKVDIWSLGIMTIEMIEGEPPYLNETPLRALYLITTIGTPKLNDPDSLSSSLKNFLNWCLQVDAQKRGTAEELLNDKFILNADECISLSPLVKLARMQKLAERAEEEEDEGDEREDDEEDENGKRGDEDDEGDEGDDDEDEDGDDDDNDQLMTG</sequence>
<dbReference type="Pfam" id="PF00786">
    <property type="entry name" value="PBD"/>
    <property type="match status" value="1"/>
</dbReference>
<feature type="compositionally biased region" description="Basic and acidic residues" evidence="13">
    <location>
        <begin position="95"/>
        <end position="111"/>
    </location>
</feature>
<evidence type="ECO:0000256" key="8">
    <source>
        <dbReference type="ARBA" id="ARBA00022777"/>
    </source>
</evidence>
<feature type="region of interest" description="Disordered" evidence="13">
    <location>
        <begin position="292"/>
        <end position="311"/>
    </location>
</feature>
<evidence type="ECO:0000256" key="3">
    <source>
        <dbReference type="ARBA" id="ARBA00012513"/>
    </source>
</evidence>
<dbReference type="GO" id="GO:0030447">
    <property type="term" value="P:filamentous growth"/>
    <property type="evidence" value="ECO:0007669"/>
    <property type="project" value="UniProtKB-ARBA"/>
</dbReference>
<feature type="compositionally biased region" description="Polar residues" evidence="13">
    <location>
        <begin position="263"/>
        <end position="272"/>
    </location>
</feature>
<feature type="region of interest" description="Disordered" evidence="13">
    <location>
        <begin position="1"/>
        <end position="43"/>
    </location>
</feature>
<dbReference type="SMART" id="SM00220">
    <property type="entry name" value="S_TKc"/>
    <property type="match status" value="1"/>
</dbReference>
<evidence type="ECO:0000256" key="6">
    <source>
        <dbReference type="ARBA" id="ARBA00022679"/>
    </source>
</evidence>
<dbReference type="SUPFAM" id="SSF56112">
    <property type="entry name" value="Protein kinase-like (PK-like)"/>
    <property type="match status" value="1"/>
</dbReference>
<dbReference type="Pfam" id="PF00069">
    <property type="entry name" value="Pkinase"/>
    <property type="match status" value="1"/>
</dbReference>
<name>A0A1E4TTY0_PACTA</name>
<feature type="compositionally biased region" description="Basic and acidic residues" evidence="13">
    <location>
        <begin position="821"/>
        <end position="830"/>
    </location>
</feature>
<feature type="region of interest" description="Disordered" evidence="13">
    <location>
        <begin position="79"/>
        <end position="149"/>
    </location>
</feature>
<dbReference type="GO" id="GO:0005737">
    <property type="term" value="C:cytoplasm"/>
    <property type="evidence" value="ECO:0007669"/>
    <property type="project" value="UniProtKB-SubCell"/>
</dbReference>
<keyword evidence="16" id="KW-1185">Reference proteome</keyword>
<dbReference type="InterPro" id="IPR000719">
    <property type="entry name" value="Prot_kinase_dom"/>
</dbReference>
<dbReference type="Gene3D" id="3.30.200.20">
    <property type="entry name" value="Phosphorylase Kinase, domain 1"/>
    <property type="match status" value="1"/>
</dbReference>
<proteinExistence type="inferred from homology"/>
<evidence type="ECO:0000256" key="10">
    <source>
        <dbReference type="ARBA" id="ARBA00047899"/>
    </source>
</evidence>
<feature type="compositionally biased region" description="Low complexity" evidence="13">
    <location>
        <begin position="378"/>
        <end position="389"/>
    </location>
</feature>
<comment type="similarity">
    <text evidence="2">Belongs to the protein kinase superfamily. STE Ser/Thr protein kinase family. STE20 subfamily.</text>
</comment>
<dbReference type="PROSITE" id="PS50011">
    <property type="entry name" value="PROTEIN_KINASE_DOM"/>
    <property type="match status" value="1"/>
</dbReference>
<feature type="binding site" evidence="12">
    <location>
        <position position="896"/>
    </location>
    <ligand>
        <name>ATP</name>
        <dbReference type="ChEBI" id="CHEBI:30616"/>
    </ligand>
</feature>
<feature type="compositionally biased region" description="Low complexity" evidence="13">
    <location>
        <begin position="195"/>
        <end position="244"/>
    </location>
</feature>
<dbReference type="FunFam" id="3.30.200.20:FF:000385">
    <property type="entry name" value="Non-specific serine/threonine protein kinase"/>
    <property type="match status" value="1"/>
</dbReference>
<feature type="compositionally biased region" description="Acidic residues" evidence="13">
    <location>
        <begin position="1143"/>
        <end position="1160"/>
    </location>
</feature>
<dbReference type="GO" id="GO:0004674">
    <property type="term" value="F:protein serine/threonine kinase activity"/>
    <property type="evidence" value="ECO:0007669"/>
    <property type="project" value="UniProtKB-KW"/>
</dbReference>
<evidence type="ECO:0000256" key="7">
    <source>
        <dbReference type="ARBA" id="ARBA00022741"/>
    </source>
</evidence>
<keyword evidence="7 12" id="KW-0547">Nucleotide-binding</keyword>
<feature type="compositionally biased region" description="Low complexity" evidence="13">
    <location>
        <begin position="7"/>
        <end position="18"/>
    </location>
</feature>
<reference evidence="16" key="1">
    <citation type="submission" date="2016-05" db="EMBL/GenBank/DDBJ databases">
        <title>Comparative genomics of biotechnologically important yeasts.</title>
        <authorList>
            <consortium name="DOE Joint Genome Institute"/>
            <person name="Riley R."/>
            <person name="Haridas S."/>
            <person name="Wolfe K.H."/>
            <person name="Lopes M.R."/>
            <person name="Hittinger C.T."/>
            <person name="Goker M."/>
            <person name="Salamov A."/>
            <person name="Wisecaver J."/>
            <person name="Long T.M."/>
            <person name="Aerts A.L."/>
            <person name="Barry K."/>
            <person name="Choi C."/>
            <person name="Clum A."/>
            <person name="Coughlan A.Y."/>
            <person name="Deshpande S."/>
            <person name="Douglass A.P."/>
            <person name="Hanson S.J."/>
            <person name="Klenk H.-P."/>
            <person name="Labutti K."/>
            <person name="Lapidus A."/>
            <person name="Lindquist E."/>
            <person name="Lipzen A."/>
            <person name="Meier-Kolthoff J.P."/>
            <person name="Ohm R.A."/>
            <person name="Otillar R.P."/>
            <person name="Pangilinan J."/>
            <person name="Peng Y."/>
            <person name="Rokas A."/>
            <person name="Rosa C.A."/>
            <person name="Scheuner C."/>
            <person name="Sibirny A.A."/>
            <person name="Slot J.C."/>
            <person name="Stielow J.B."/>
            <person name="Sun H."/>
            <person name="Kurtzman C.P."/>
            <person name="Blackwell M."/>
            <person name="Grigoriev I.V."/>
            <person name="Jeffries T.W."/>
        </authorList>
    </citation>
    <scope>NUCLEOTIDE SEQUENCE [LARGE SCALE GENOMIC DNA]</scope>
    <source>
        <strain evidence="16">NRRL Y-2460</strain>
    </source>
</reference>
<feature type="compositionally biased region" description="Basic and acidic residues" evidence="13">
    <location>
        <begin position="803"/>
        <end position="812"/>
    </location>
</feature>
<dbReference type="GO" id="GO:0033554">
    <property type="term" value="P:cellular response to stress"/>
    <property type="evidence" value="ECO:0007669"/>
    <property type="project" value="UniProtKB-ARBA"/>
</dbReference>
<evidence type="ECO:0000313" key="15">
    <source>
        <dbReference type="EMBL" id="ODV95205.1"/>
    </source>
</evidence>
<dbReference type="OrthoDB" id="248923at2759"/>
<feature type="compositionally biased region" description="Low complexity" evidence="13">
    <location>
        <begin position="678"/>
        <end position="690"/>
    </location>
</feature>
<dbReference type="Gene3D" id="3.90.810.10">
    <property type="entry name" value="CRIB domain"/>
    <property type="match status" value="1"/>
</dbReference>
<comment type="catalytic activity">
    <reaction evidence="11">
        <text>L-seryl-[protein] + ATP = O-phospho-L-seryl-[protein] + ADP + H(+)</text>
        <dbReference type="Rhea" id="RHEA:17989"/>
        <dbReference type="Rhea" id="RHEA-COMP:9863"/>
        <dbReference type="Rhea" id="RHEA-COMP:11604"/>
        <dbReference type="ChEBI" id="CHEBI:15378"/>
        <dbReference type="ChEBI" id="CHEBI:29999"/>
        <dbReference type="ChEBI" id="CHEBI:30616"/>
        <dbReference type="ChEBI" id="CHEBI:83421"/>
        <dbReference type="ChEBI" id="CHEBI:456216"/>
        <dbReference type="EC" id="2.7.11.1"/>
    </reaction>
</comment>
<keyword evidence="5" id="KW-0723">Serine/threonine-protein kinase</keyword>
<feature type="region of interest" description="Disordered" evidence="13">
    <location>
        <begin position="1140"/>
        <end position="1193"/>
    </location>
</feature>
<feature type="compositionally biased region" description="Acidic residues" evidence="13">
    <location>
        <begin position="112"/>
        <end position="126"/>
    </location>
</feature>
<feature type="domain" description="Protein kinase" evidence="14">
    <location>
        <begin position="867"/>
        <end position="1118"/>
    </location>
</feature>
<keyword evidence="9 12" id="KW-0067">ATP-binding</keyword>
<feature type="compositionally biased region" description="Low complexity" evidence="13">
    <location>
        <begin position="405"/>
        <end position="422"/>
    </location>
</feature>
<feature type="compositionally biased region" description="Polar residues" evidence="13">
    <location>
        <begin position="127"/>
        <end position="138"/>
    </location>
</feature>
<evidence type="ECO:0000256" key="12">
    <source>
        <dbReference type="PROSITE-ProRule" id="PRU10141"/>
    </source>
</evidence>
<dbReference type="Gene3D" id="1.10.510.10">
    <property type="entry name" value="Transferase(Phosphotransferase) domain 1"/>
    <property type="match status" value="1"/>
</dbReference>
<feature type="region of interest" description="Disordered" evidence="13">
    <location>
        <begin position="404"/>
        <end position="461"/>
    </location>
</feature>
<accession>A0A1E4TTY0</accession>
<dbReference type="EMBL" id="KV454014">
    <property type="protein sequence ID" value="ODV95205.1"/>
    <property type="molecule type" value="Genomic_DNA"/>
</dbReference>
<dbReference type="InterPro" id="IPR008271">
    <property type="entry name" value="Ser/Thr_kinase_AS"/>
</dbReference>
<protein>
    <recommendedName>
        <fullName evidence="3">non-specific serine/threonine protein kinase</fullName>
        <ecNumber evidence="3">2.7.11.1</ecNumber>
    </recommendedName>
</protein>
<feature type="region of interest" description="Disordered" evidence="13">
    <location>
        <begin position="495"/>
        <end position="514"/>
    </location>
</feature>
<dbReference type="InterPro" id="IPR011009">
    <property type="entry name" value="Kinase-like_dom_sf"/>
</dbReference>
<keyword evidence="4" id="KW-0963">Cytoplasm</keyword>
<dbReference type="InterPro" id="IPR000095">
    <property type="entry name" value="CRIB_dom"/>
</dbReference>
<feature type="compositionally biased region" description="Acidic residues" evidence="13">
    <location>
        <begin position="325"/>
        <end position="339"/>
    </location>
</feature>
<feature type="region of interest" description="Disordered" evidence="13">
    <location>
        <begin position="612"/>
        <end position="830"/>
    </location>
</feature>
<feature type="compositionally biased region" description="Polar residues" evidence="13">
    <location>
        <begin position="495"/>
        <end position="505"/>
    </location>
</feature>
<dbReference type="FunFam" id="1.10.510.10:FF:000011">
    <property type="entry name" value="Non-specific serine/threonine protein kinase"/>
    <property type="match status" value="1"/>
</dbReference>
<feature type="compositionally biased region" description="Low complexity" evidence="13">
    <location>
        <begin position="293"/>
        <end position="309"/>
    </location>
</feature>